<sequence length="98" mass="11093">MPTLFIIARHLYNSVTNNKNIDLKVIVSYTNKHNRYTSMKNNSLTYLFDDFQLSTASSAAKVASQEEIDTHLNSIEENRIPIPKKCTSVKKPPVPPSL</sequence>
<evidence type="ECO:0000313" key="2">
    <source>
        <dbReference type="Proteomes" id="UP000266673"/>
    </source>
</evidence>
<proteinExistence type="predicted"/>
<organism evidence="1 2">
    <name type="scientific">Gigaspora rosea</name>
    <dbReference type="NCBI Taxonomy" id="44941"/>
    <lineage>
        <taxon>Eukaryota</taxon>
        <taxon>Fungi</taxon>
        <taxon>Fungi incertae sedis</taxon>
        <taxon>Mucoromycota</taxon>
        <taxon>Glomeromycotina</taxon>
        <taxon>Glomeromycetes</taxon>
        <taxon>Diversisporales</taxon>
        <taxon>Gigasporaceae</taxon>
        <taxon>Gigaspora</taxon>
    </lineage>
</organism>
<dbReference type="Proteomes" id="UP000266673">
    <property type="component" value="Unassembled WGS sequence"/>
</dbReference>
<gene>
    <name evidence="1" type="ORF">C2G38_2214932</name>
</gene>
<dbReference type="AlphaFoldDB" id="A0A397UIW2"/>
<keyword evidence="2" id="KW-1185">Reference proteome</keyword>
<accession>A0A397UIW2</accession>
<evidence type="ECO:0000313" key="1">
    <source>
        <dbReference type="EMBL" id="RIB07273.1"/>
    </source>
</evidence>
<comment type="caution">
    <text evidence="1">The sequence shown here is derived from an EMBL/GenBank/DDBJ whole genome shotgun (WGS) entry which is preliminary data.</text>
</comment>
<dbReference type="EMBL" id="QKWP01001684">
    <property type="protein sequence ID" value="RIB07273.1"/>
    <property type="molecule type" value="Genomic_DNA"/>
</dbReference>
<protein>
    <submittedName>
        <fullName evidence="1">Uncharacterized protein</fullName>
    </submittedName>
</protein>
<reference evidence="1 2" key="1">
    <citation type="submission" date="2018-06" db="EMBL/GenBank/DDBJ databases">
        <title>Comparative genomics reveals the genomic features of Rhizophagus irregularis, R. cerebriforme, R. diaphanum and Gigaspora rosea, and their symbiotic lifestyle signature.</title>
        <authorList>
            <person name="Morin E."/>
            <person name="San Clemente H."/>
            <person name="Chen E.C.H."/>
            <person name="De La Providencia I."/>
            <person name="Hainaut M."/>
            <person name="Kuo A."/>
            <person name="Kohler A."/>
            <person name="Murat C."/>
            <person name="Tang N."/>
            <person name="Roy S."/>
            <person name="Loubradou J."/>
            <person name="Henrissat B."/>
            <person name="Grigoriev I.V."/>
            <person name="Corradi N."/>
            <person name="Roux C."/>
            <person name="Martin F.M."/>
        </authorList>
    </citation>
    <scope>NUCLEOTIDE SEQUENCE [LARGE SCALE GENOMIC DNA]</scope>
    <source>
        <strain evidence="1 2">DAOM 194757</strain>
    </source>
</reference>
<name>A0A397UIW2_9GLOM</name>
<dbReference type="OrthoDB" id="2444746at2759"/>